<evidence type="ECO:0000256" key="1">
    <source>
        <dbReference type="SAM" id="MobiDB-lite"/>
    </source>
</evidence>
<feature type="region of interest" description="Disordered" evidence="1">
    <location>
        <begin position="349"/>
        <end position="400"/>
    </location>
</feature>
<feature type="compositionally biased region" description="Polar residues" evidence="1">
    <location>
        <begin position="282"/>
        <end position="291"/>
    </location>
</feature>
<dbReference type="InterPro" id="IPR025558">
    <property type="entry name" value="DUF4283"/>
</dbReference>
<dbReference type="PANTHER" id="PTHR31286:SF99">
    <property type="entry name" value="DUF4283 DOMAIN-CONTAINING PROTEIN"/>
    <property type="match status" value="1"/>
</dbReference>
<name>A0A9Q0NNG5_SALVM</name>
<evidence type="ECO:0000313" key="3">
    <source>
        <dbReference type="EMBL" id="KAJ6672988.1"/>
    </source>
</evidence>
<feature type="compositionally biased region" description="Polar residues" evidence="1">
    <location>
        <begin position="362"/>
        <end position="376"/>
    </location>
</feature>
<sequence length="400" mass="44344">MAAIRGKSQNKNTLASQKAQTSSRADRVKVTDSSTRFTLEPVQRSEDGRQPEITMDMLTDNAEQWNRCIVGFFPGYRMNYHTVTTVANRVWKTEGLESVMSTANGFWLFRFQTEDQMQAILERGPWMFGGKAIILQQWHPEFVFDKNRISKLPVWVRLHGLPFSLWSRKGLSVAASMVGRPLSCDEATFCCSRLDYARVCVEVDAAKPFTHNFEINTPFSEQPLHIEVEYEWKPSRCPSCKLFGHACKPQEEKKADVAATTAPSASTKATAHSTSTMGLATKETTVGQTKQGALGKVDQGPQTLPTGDNGDEESQKNTHTKEAPTRAAKGKAKIDALPECTVNEATSLLSTSHSVQEDEENNAANDSTECSTTSRDTPPMAFTKVRKKKGGKKNKEAHCL</sequence>
<dbReference type="Pfam" id="PF14111">
    <property type="entry name" value="DUF4283"/>
    <property type="match status" value="1"/>
</dbReference>
<reference evidence="3" key="1">
    <citation type="submission" date="2022-11" db="EMBL/GenBank/DDBJ databases">
        <authorList>
            <person name="Hyden B.L."/>
            <person name="Feng K."/>
            <person name="Yates T."/>
            <person name="Jawdy S."/>
            <person name="Smart L.B."/>
            <person name="Muchero W."/>
        </authorList>
    </citation>
    <scope>NUCLEOTIDE SEQUENCE</scope>
    <source>
        <tissue evidence="3">Shoot tip</tissue>
    </source>
</reference>
<feature type="compositionally biased region" description="Low complexity" evidence="1">
    <location>
        <begin position="258"/>
        <end position="276"/>
    </location>
</feature>
<accession>A0A9Q0NNG5</accession>
<feature type="region of interest" description="Disordered" evidence="1">
    <location>
        <begin position="1"/>
        <end position="49"/>
    </location>
</feature>
<evidence type="ECO:0000313" key="4">
    <source>
        <dbReference type="Proteomes" id="UP001151529"/>
    </source>
</evidence>
<dbReference type="Proteomes" id="UP001151529">
    <property type="component" value="Chromosome 12"/>
</dbReference>
<reference evidence="3" key="2">
    <citation type="journal article" date="2023" name="Int. J. Mol. Sci.">
        <title>De Novo Assembly and Annotation of 11 Diverse Shrub Willow (Salix) Genomes Reveals Novel Gene Organization in Sex-Linked Regions.</title>
        <authorList>
            <person name="Hyden B."/>
            <person name="Feng K."/>
            <person name="Yates T.B."/>
            <person name="Jawdy S."/>
            <person name="Cereghino C."/>
            <person name="Smart L.B."/>
            <person name="Muchero W."/>
        </authorList>
    </citation>
    <scope>NUCLEOTIDE SEQUENCE [LARGE SCALE GENOMIC DNA]</scope>
    <source>
        <tissue evidence="3">Shoot tip</tissue>
    </source>
</reference>
<organism evidence="3 4">
    <name type="scientific">Salix viminalis</name>
    <name type="common">Common osier</name>
    <name type="synonym">Basket willow</name>
    <dbReference type="NCBI Taxonomy" id="40686"/>
    <lineage>
        <taxon>Eukaryota</taxon>
        <taxon>Viridiplantae</taxon>
        <taxon>Streptophyta</taxon>
        <taxon>Embryophyta</taxon>
        <taxon>Tracheophyta</taxon>
        <taxon>Spermatophyta</taxon>
        <taxon>Magnoliopsida</taxon>
        <taxon>eudicotyledons</taxon>
        <taxon>Gunneridae</taxon>
        <taxon>Pentapetalae</taxon>
        <taxon>rosids</taxon>
        <taxon>fabids</taxon>
        <taxon>Malpighiales</taxon>
        <taxon>Salicaceae</taxon>
        <taxon>Saliceae</taxon>
        <taxon>Salix</taxon>
    </lineage>
</organism>
<proteinExistence type="predicted"/>
<feature type="compositionally biased region" description="Basic and acidic residues" evidence="1">
    <location>
        <begin position="313"/>
        <end position="324"/>
    </location>
</feature>
<gene>
    <name evidence="3" type="ORF">OIU85_014240</name>
</gene>
<keyword evidence="4" id="KW-1185">Reference proteome</keyword>
<dbReference type="EMBL" id="JAPFFL010000018">
    <property type="protein sequence ID" value="KAJ6672988.1"/>
    <property type="molecule type" value="Genomic_DNA"/>
</dbReference>
<dbReference type="InterPro" id="IPR040256">
    <property type="entry name" value="At4g02000-like"/>
</dbReference>
<feature type="region of interest" description="Disordered" evidence="1">
    <location>
        <begin position="258"/>
        <end position="335"/>
    </location>
</feature>
<dbReference type="PANTHER" id="PTHR31286">
    <property type="entry name" value="GLYCINE-RICH CELL WALL STRUCTURAL PROTEIN 1.8-LIKE"/>
    <property type="match status" value="1"/>
</dbReference>
<protein>
    <submittedName>
        <fullName evidence="3">ZINC KNUCKLE CX2CX4HX4C-RELATED</fullName>
    </submittedName>
</protein>
<comment type="caution">
    <text evidence="3">The sequence shown here is derived from an EMBL/GenBank/DDBJ whole genome shotgun (WGS) entry which is preliminary data.</text>
</comment>
<dbReference type="OrthoDB" id="1751111at2759"/>
<evidence type="ECO:0000259" key="2">
    <source>
        <dbReference type="Pfam" id="PF14111"/>
    </source>
</evidence>
<feature type="domain" description="DUF4283" evidence="2">
    <location>
        <begin position="61"/>
        <end position="145"/>
    </location>
</feature>
<dbReference type="AlphaFoldDB" id="A0A9Q0NNG5"/>
<feature type="compositionally biased region" description="Polar residues" evidence="1">
    <location>
        <begin position="7"/>
        <end position="23"/>
    </location>
</feature>